<dbReference type="Pfam" id="PF22645">
    <property type="entry name" value="GKRP_SIS_N"/>
    <property type="match status" value="1"/>
</dbReference>
<dbReference type="InterPro" id="IPR001347">
    <property type="entry name" value="SIS_dom"/>
</dbReference>
<dbReference type="OrthoDB" id="9813395at2"/>
<dbReference type="GO" id="GO:0046348">
    <property type="term" value="P:amino sugar catabolic process"/>
    <property type="evidence" value="ECO:0007669"/>
    <property type="project" value="TreeGrafter"/>
</dbReference>
<dbReference type="RefSeq" id="WP_021227290.1">
    <property type="nucleotide sequence ID" value="NZ_ATDP01000101.1"/>
</dbReference>
<keyword evidence="1" id="KW-0119">Carbohydrate metabolism</keyword>
<comment type="caution">
    <text evidence="3">The sequence shown here is derived from an EMBL/GenBank/DDBJ whole genome shotgun (WGS) entry which is preliminary data.</text>
</comment>
<organism evidence="3 4">
    <name type="scientific">Sphingobium lactosutens DS20</name>
    <dbReference type="NCBI Taxonomy" id="1331060"/>
    <lineage>
        <taxon>Bacteria</taxon>
        <taxon>Pseudomonadati</taxon>
        <taxon>Pseudomonadota</taxon>
        <taxon>Alphaproteobacteria</taxon>
        <taxon>Sphingomonadales</taxon>
        <taxon>Sphingomonadaceae</taxon>
        <taxon>Sphingobium</taxon>
    </lineage>
</organism>
<evidence type="ECO:0000313" key="4">
    <source>
        <dbReference type="Proteomes" id="UP000015531"/>
    </source>
</evidence>
<gene>
    <name evidence="3" type="ORF">RLDS_18635</name>
</gene>
<name>T0HIF6_9SPHN</name>
<dbReference type="GO" id="GO:0009254">
    <property type="term" value="P:peptidoglycan turnover"/>
    <property type="evidence" value="ECO:0007669"/>
    <property type="project" value="TreeGrafter"/>
</dbReference>
<reference evidence="3 4" key="1">
    <citation type="journal article" date="2013" name="Genome Announc.">
        <title>Draft Genome Sequence of Sphingobium lactosutens Strain DS20T, Isolated from a Hexachlorocyclohexane Dumpsite.</title>
        <authorList>
            <person name="Kumar R."/>
            <person name="Dwivedi V."/>
            <person name="Negi V."/>
            <person name="Khurana J.P."/>
            <person name="Lal R."/>
        </authorList>
    </citation>
    <scope>NUCLEOTIDE SEQUENCE [LARGE SCALE GENOMIC DNA]</scope>
    <source>
        <strain evidence="3 4">DS20</strain>
    </source>
</reference>
<dbReference type="PROSITE" id="PS51464">
    <property type="entry name" value="SIS"/>
    <property type="match status" value="1"/>
</dbReference>
<dbReference type="GO" id="GO:0016835">
    <property type="term" value="F:carbon-oxygen lyase activity"/>
    <property type="evidence" value="ECO:0007669"/>
    <property type="project" value="TreeGrafter"/>
</dbReference>
<dbReference type="eggNOG" id="COG2103">
    <property type="taxonomic scope" value="Bacteria"/>
</dbReference>
<dbReference type="InterPro" id="IPR040190">
    <property type="entry name" value="MURQ/GCKR"/>
</dbReference>
<dbReference type="GO" id="GO:0097367">
    <property type="term" value="F:carbohydrate derivative binding"/>
    <property type="evidence" value="ECO:0007669"/>
    <property type="project" value="InterPro"/>
</dbReference>
<dbReference type="EMBL" id="ATDP01000101">
    <property type="protein sequence ID" value="EQB12792.1"/>
    <property type="molecule type" value="Genomic_DNA"/>
</dbReference>
<sequence length="300" mass="30733">MSTEAIDPRYVDIDQWPTTLAVEAMLEGQMAAIAAIGSQALAIAQAAEAAAARLSQDRAQKSRLVYVGAGTSGRVAVQDGVELYPTYNWPEDRLLFLMAGGLDALTQAAEGAEDDAAAARAAVAVAQIAPNDVVIGVAASGRTPFTCAAIAAAREAGALTIGIANNAATPLPDAADHGIVVDTGTEIIAGSTRMKAGTAQKAVLNILSTAIMLRLGLIYRGRMVNMRISNAKLRKRGEAMICDLAQVDQAAAAQALDMAGQDIKLAVLIARGFDRQAAESLLAAHGDNLADAIGATQGGA</sequence>
<dbReference type="InterPro" id="IPR046348">
    <property type="entry name" value="SIS_dom_sf"/>
</dbReference>
<evidence type="ECO:0000256" key="1">
    <source>
        <dbReference type="ARBA" id="ARBA00023277"/>
    </source>
</evidence>
<dbReference type="GO" id="GO:0016803">
    <property type="term" value="F:ether hydrolase activity"/>
    <property type="evidence" value="ECO:0007669"/>
    <property type="project" value="TreeGrafter"/>
</dbReference>
<dbReference type="Proteomes" id="UP000015531">
    <property type="component" value="Unassembled WGS sequence"/>
</dbReference>
<dbReference type="PANTHER" id="PTHR10088">
    <property type="entry name" value="GLUCOKINASE REGULATORY PROTEIN"/>
    <property type="match status" value="1"/>
</dbReference>
<dbReference type="PANTHER" id="PTHR10088:SF4">
    <property type="entry name" value="GLUCOKINASE REGULATORY PROTEIN"/>
    <property type="match status" value="1"/>
</dbReference>
<dbReference type="AlphaFoldDB" id="T0HIF6"/>
<evidence type="ECO:0000259" key="2">
    <source>
        <dbReference type="PROSITE" id="PS51464"/>
    </source>
</evidence>
<protein>
    <submittedName>
        <fullName evidence="3">N-acetylmuramic acid-6-phosphate etherase</fullName>
    </submittedName>
</protein>
<dbReference type="Gene3D" id="1.10.8.1080">
    <property type="match status" value="1"/>
</dbReference>
<accession>T0HIF6</accession>
<dbReference type="NCBIfam" id="NF003915">
    <property type="entry name" value="PRK05441.1"/>
    <property type="match status" value="1"/>
</dbReference>
<feature type="domain" description="SIS" evidence="2">
    <location>
        <begin position="50"/>
        <end position="217"/>
    </location>
</feature>
<evidence type="ECO:0000313" key="3">
    <source>
        <dbReference type="EMBL" id="EQB12792.1"/>
    </source>
</evidence>
<dbReference type="Gene3D" id="3.40.50.10490">
    <property type="entry name" value="Glucose-6-phosphate isomerase like protein, domain 1"/>
    <property type="match status" value="1"/>
</dbReference>
<dbReference type="SUPFAM" id="SSF53697">
    <property type="entry name" value="SIS domain"/>
    <property type="match status" value="1"/>
</dbReference>
<proteinExistence type="predicted"/>
<keyword evidence="4" id="KW-1185">Reference proteome</keyword>
<dbReference type="PATRIC" id="fig|1331060.3.peg.3597"/>